<protein>
    <submittedName>
        <fullName evidence="2">Uncharacterized protein</fullName>
    </submittedName>
</protein>
<proteinExistence type="predicted"/>
<dbReference type="Proteomes" id="UP001153076">
    <property type="component" value="Unassembled WGS sequence"/>
</dbReference>
<feature type="region of interest" description="Disordered" evidence="1">
    <location>
        <begin position="139"/>
        <end position="158"/>
    </location>
</feature>
<keyword evidence="3" id="KW-1185">Reference proteome</keyword>
<comment type="caution">
    <text evidence="2">The sequence shown here is derived from an EMBL/GenBank/DDBJ whole genome shotgun (WGS) entry which is preliminary data.</text>
</comment>
<evidence type="ECO:0000256" key="1">
    <source>
        <dbReference type="SAM" id="MobiDB-lite"/>
    </source>
</evidence>
<dbReference type="AlphaFoldDB" id="A0A9Q1K305"/>
<organism evidence="2 3">
    <name type="scientific">Carnegiea gigantea</name>
    <dbReference type="NCBI Taxonomy" id="171969"/>
    <lineage>
        <taxon>Eukaryota</taxon>
        <taxon>Viridiplantae</taxon>
        <taxon>Streptophyta</taxon>
        <taxon>Embryophyta</taxon>
        <taxon>Tracheophyta</taxon>
        <taxon>Spermatophyta</taxon>
        <taxon>Magnoliopsida</taxon>
        <taxon>eudicotyledons</taxon>
        <taxon>Gunneridae</taxon>
        <taxon>Pentapetalae</taxon>
        <taxon>Caryophyllales</taxon>
        <taxon>Cactineae</taxon>
        <taxon>Cactaceae</taxon>
        <taxon>Cactoideae</taxon>
        <taxon>Echinocereeae</taxon>
        <taxon>Carnegiea</taxon>
    </lineage>
</organism>
<name>A0A9Q1K305_9CARY</name>
<dbReference type="EMBL" id="JAKOGI010000391">
    <property type="protein sequence ID" value="KAJ8435727.1"/>
    <property type="molecule type" value="Genomic_DNA"/>
</dbReference>
<accession>A0A9Q1K305</accession>
<evidence type="ECO:0000313" key="3">
    <source>
        <dbReference type="Proteomes" id="UP001153076"/>
    </source>
</evidence>
<sequence>MNGDRENLQGERSAFTIDEETKRIGIGDPLTEDNDKDREGMEMELGSPRVLETQEEMERDHLYIRPISYRNTLQKNNPNLNIDMRDNPIWANVNYGDVAKDDEPSAEEGPTCPTILLTTKEETALGTLAEGVRPTPRRANETIRTPRPPPVLQPSGNIQGAGSSKVLNVLKAHIRLHRPSIVAPIETHISRARAQAVCAKIDFVVALGLKLKDFQGKFGSCGNRKR</sequence>
<feature type="region of interest" description="Disordered" evidence="1">
    <location>
        <begin position="1"/>
        <end position="56"/>
    </location>
</feature>
<gene>
    <name evidence="2" type="ORF">Cgig2_017706</name>
</gene>
<evidence type="ECO:0000313" key="2">
    <source>
        <dbReference type="EMBL" id="KAJ8435727.1"/>
    </source>
</evidence>
<reference evidence="2" key="1">
    <citation type="submission" date="2022-04" db="EMBL/GenBank/DDBJ databases">
        <title>Carnegiea gigantea Genome sequencing and assembly v2.</title>
        <authorList>
            <person name="Copetti D."/>
            <person name="Sanderson M.J."/>
            <person name="Burquez A."/>
            <person name="Wojciechowski M.F."/>
        </authorList>
    </citation>
    <scope>NUCLEOTIDE SEQUENCE</scope>
    <source>
        <strain evidence="2">SGP5-SGP5p</strain>
        <tissue evidence="2">Aerial part</tissue>
    </source>
</reference>